<feature type="region of interest" description="Disordered" evidence="1">
    <location>
        <begin position="1"/>
        <end position="78"/>
    </location>
</feature>
<accession>X6ML41</accession>
<dbReference type="EMBL" id="ASPP01020391">
    <property type="protein sequence ID" value="ETO13785.1"/>
    <property type="molecule type" value="Genomic_DNA"/>
</dbReference>
<sequence>QSINPVAKNQKGKREMRRCFGCPSPQTLEDDNEFEVASIDEDEKGGQPPRSRGSRVSRNSVSAIKSEKDMKRETTNKFTQRETKESVWIDLPRLIHRFKLQEDSKTRENDPPVQYITPEYWKTYKIDSFQTAVQNYRNKSNGQKLDNGEASSHAGVLQTKLNDAIENGGSFAGSYSRVSVVGDNVGLMSSSAMNALDMNHLDNESKPATQDLNEKWHRWCRICHFLNILAKICDTKIQGRYRGGSLSRNTLSNQTKQKVESLLKKKLEEITDQFLIRAANETSKSSNNERIDIERVSGPRRGEEFQKKKLYQTKKKVIRHFESLELADIPSLLKSTFESEELLKNSLMLSILCLCTQNMLFEPVFRIGAEILQSKYKLTDHRGAPGLIKVHPEDKLQWVTLDWELEVLFHYHNGNLANSECQGRVIRCSGVTFDDKSTDEFKNDMNTLLQDGKFELR</sequence>
<evidence type="ECO:0000313" key="3">
    <source>
        <dbReference type="Proteomes" id="UP000023152"/>
    </source>
</evidence>
<proteinExistence type="predicted"/>
<reference evidence="2 3" key="1">
    <citation type="journal article" date="2013" name="Curr. Biol.">
        <title>The Genome of the Foraminiferan Reticulomyxa filosa.</title>
        <authorList>
            <person name="Glockner G."/>
            <person name="Hulsmann N."/>
            <person name="Schleicher M."/>
            <person name="Noegel A.A."/>
            <person name="Eichinger L."/>
            <person name="Gallinger C."/>
            <person name="Pawlowski J."/>
            <person name="Sierra R."/>
            <person name="Euteneuer U."/>
            <person name="Pillet L."/>
            <person name="Moustafa A."/>
            <person name="Platzer M."/>
            <person name="Groth M."/>
            <person name="Szafranski K."/>
            <person name="Schliwa M."/>
        </authorList>
    </citation>
    <scope>NUCLEOTIDE SEQUENCE [LARGE SCALE GENOMIC DNA]</scope>
</reference>
<dbReference type="AlphaFoldDB" id="X6ML41"/>
<gene>
    <name evidence="2" type="ORF">RFI_23581</name>
</gene>
<evidence type="ECO:0000256" key="1">
    <source>
        <dbReference type="SAM" id="MobiDB-lite"/>
    </source>
</evidence>
<feature type="compositionally biased region" description="Acidic residues" evidence="1">
    <location>
        <begin position="28"/>
        <end position="43"/>
    </location>
</feature>
<organism evidence="2 3">
    <name type="scientific">Reticulomyxa filosa</name>
    <dbReference type="NCBI Taxonomy" id="46433"/>
    <lineage>
        <taxon>Eukaryota</taxon>
        <taxon>Sar</taxon>
        <taxon>Rhizaria</taxon>
        <taxon>Retaria</taxon>
        <taxon>Foraminifera</taxon>
        <taxon>Monothalamids</taxon>
        <taxon>Reticulomyxidae</taxon>
        <taxon>Reticulomyxa</taxon>
    </lineage>
</organism>
<feature type="compositionally biased region" description="Low complexity" evidence="1">
    <location>
        <begin position="50"/>
        <end position="62"/>
    </location>
</feature>
<keyword evidence="3" id="KW-1185">Reference proteome</keyword>
<comment type="caution">
    <text evidence="2">The sequence shown here is derived from an EMBL/GenBank/DDBJ whole genome shotgun (WGS) entry which is preliminary data.</text>
</comment>
<evidence type="ECO:0000313" key="2">
    <source>
        <dbReference type="EMBL" id="ETO13785.1"/>
    </source>
</evidence>
<feature type="compositionally biased region" description="Basic and acidic residues" evidence="1">
    <location>
        <begin position="65"/>
        <end position="78"/>
    </location>
</feature>
<name>X6ML41_RETFI</name>
<protein>
    <submittedName>
        <fullName evidence="2">Uncharacterized protein</fullName>
    </submittedName>
</protein>
<dbReference type="Proteomes" id="UP000023152">
    <property type="component" value="Unassembled WGS sequence"/>
</dbReference>
<feature type="non-terminal residue" evidence="2">
    <location>
        <position position="1"/>
    </location>
</feature>